<evidence type="ECO:0000256" key="4">
    <source>
        <dbReference type="ARBA" id="ARBA00022679"/>
    </source>
</evidence>
<evidence type="ECO:0000313" key="10">
    <source>
        <dbReference type="Proteomes" id="UP000275024"/>
    </source>
</evidence>
<dbReference type="SUPFAM" id="SSF101173">
    <property type="entry name" value="Docking domain B of the erythromycin polyketide synthase (DEBS)"/>
    <property type="match status" value="1"/>
</dbReference>
<evidence type="ECO:0000259" key="8">
    <source>
        <dbReference type="PROSITE" id="PS52004"/>
    </source>
</evidence>
<feature type="region of interest" description="Disordered" evidence="7">
    <location>
        <begin position="981"/>
        <end position="1000"/>
    </location>
</feature>
<keyword evidence="6 9" id="KW-0012">Acyltransferase</keyword>
<dbReference type="Gene3D" id="3.40.366.10">
    <property type="entry name" value="Malonyl-Coenzyme A Acyl Carrier Protein, domain 2"/>
    <property type="match status" value="2"/>
</dbReference>
<reference evidence="9 10" key="1">
    <citation type="submission" date="2018-09" db="EMBL/GenBank/DDBJ databases">
        <title>Streptomyces sp. nov. DS1-2, an endophytic actinomycete isolated from roots of Dendrobium scabrilingue.</title>
        <authorList>
            <person name="Kuncharoen N."/>
            <person name="Kudo T."/>
            <person name="Ohkuma M."/>
            <person name="Yuki M."/>
            <person name="Tanasupawat S."/>
        </authorList>
    </citation>
    <scope>NUCLEOTIDE SEQUENCE [LARGE SCALE GENOMIC DNA]</scope>
    <source>
        <strain evidence="9 10">AZ1-7</strain>
    </source>
</reference>
<sequence length="1079" mass="110129">MNPPTKPSTNAPTNAPTDQEQKLRDYLRRATTDLRQARRRVKQLEERPPIAIVGMACRYPGGITTPEDLWHTVAEGLDMTSPLPEDRDWDLTGLGGATHVAGGGFLTSVGDFDAEFFGIPAPEAAAMDPQQRLLLEIAWEAVERAGIDPTSLRGSQTGVFAGTAPSEYLTTPGGVPEGYEIHVGVGNMISLISGRVAYTLGLEGPAVTVDTACSASLVALHLAMQALRGGECSLALVGGVKVMASPTTLIEFGRQGVLAPDGRCKSFAAAAEGFGLAEGAGMLVVERLPDALRNGHRVLGVVRGSAVNQGGASNGLTPLNGPSQRQMIRQALAGAGLAASDVDAVEAHGTGTPLGDPIEAQALVDIYGQDRGDRGPLWLGSVKSNLGHTQAAGGIAGVMKMLMAMRHGVLPKTLHVDAPAPHVDWSAGDVELLTEQREWAAAPDRPRRAAVSSFGISGTNAHVILEEAPAEAAEPPPLEVGGEGGLPGRRAVPWLVSARSAKALAAQAERLAAAPSVAAADPVDVGWSLLSSRAALDHRAVVWGTETGELAAGLKALATGGTAPHLVTGAQGGGRGVAFVLPGGGAHRVGRELLASTPAFAARIAACEAALAPHADWSLSRVLAGEDDATAQRADVARVSRWAVSLALAAVWEALGVAPAAVVAHGEGEFAAAVVAGALSLDDAAGAVARGEAVEGLATRPSEVPLILGASLADAVTDALGQGHTRLVEVGSHPAATQAIQGAVRGAATGRPVTVVGTQDGDVDAALLAGAARLWVSGTAVDWSSFYAGRTVRRAELPTYAFQRRRHWLQSGQATGPGDDAASDSLGALFATARREGRLDQVAPALQAVAALRPSYSSPDELPEPPALTDLVRGPDAPRLICLPPLSWRPGAHHFAAFASEFTDRRAVSALALPGFRPGEPLPEDPGALVAALALAVQRAVADEPFALLGHAGGATVAAALARHLEDAGTPPAGLALLDPAGPGAAEGLGPEPRAGEARGDSWVTARARYLSFGLGPAEVAAPTLLVRPAEPGGAGAQWPLPHTAVDVPGDPSTLMEGHTAIGTARAVDAWLAGLTPDA</sequence>
<dbReference type="InterPro" id="IPR029058">
    <property type="entry name" value="AB_hydrolase_fold"/>
</dbReference>
<dbReference type="GO" id="GO:0031177">
    <property type="term" value="F:phosphopantetheine binding"/>
    <property type="evidence" value="ECO:0007669"/>
    <property type="project" value="UniProtKB-ARBA"/>
</dbReference>
<evidence type="ECO:0000256" key="5">
    <source>
        <dbReference type="ARBA" id="ARBA00023268"/>
    </source>
</evidence>
<dbReference type="InterPro" id="IPR050091">
    <property type="entry name" value="PKS_NRPS_Biosynth_Enz"/>
</dbReference>
<dbReference type="PROSITE" id="PS52004">
    <property type="entry name" value="KS3_2"/>
    <property type="match status" value="1"/>
</dbReference>
<dbReference type="EMBL" id="RBDX01000011">
    <property type="protein sequence ID" value="RKN08362.1"/>
    <property type="molecule type" value="Genomic_DNA"/>
</dbReference>
<organism evidence="9 10">
    <name type="scientific">Streptomyces radicis</name>
    <dbReference type="NCBI Taxonomy" id="1750517"/>
    <lineage>
        <taxon>Bacteria</taxon>
        <taxon>Bacillati</taxon>
        <taxon>Actinomycetota</taxon>
        <taxon>Actinomycetes</taxon>
        <taxon>Kitasatosporales</taxon>
        <taxon>Streptomycetaceae</taxon>
        <taxon>Streptomyces</taxon>
    </lineage>
</organism>
<evidence type="ECO:0000256" key="7">
    <source>
        <dbReference type="SAM" id="MobiDB-lite"/>
    </source>
</evidence>
<evidence type="ECO:0000313" key="9">
    <source>
        <dbReference type="EMBL" id="RKN08362.1"/>
    </source>
</evidence>
<keyword evidence="4 9" id="KW-0808">Transferase</keyword>
<dbReference type="Pfam" id="PF08990">
    <property type="entry name" value="Docking"/>
    <property type="match status" value="1"/>
</dbReference>
<dbReference type="PROSITE" id="PS00606">
    <property type="entry name" value="KS3_1"/>
    <property type="match status" value="1"/>
</dbReference>
<dbReference type="InterPro" id="IPR032821">
    <property type="entry name" value="PKS_assoc"/>
</dbReference>
<protein>
    <submittedName>
        <fullName evidence="9">Acyltransferase domain-containing protein</fullName>
    </submittedName>
</protein>
<dbReference type="SUPFAM" id="SSF53474">
    <property type="entry name" value="alpha/beta-Hydrolases"/>
    <property type="match status" value="1"/>
</dbReference>
<dbReference type="GO" id="GO:0006633">
    <property type="term" value="P:fatty acid biosynthetic process"/>
    <property type="evidence" value="ECO:0007669"/>
    <property type="project" value="InterPro"/>
</dbReference>
<keyword evidence="5" id="KW-0511">Multifunctional enzyme</keyword>
<dbReference type="InterPro" id="IPR016035">
    <property type="entry name" value="Acyl_Trfase/lysoPLipase"/>
</dbReference>
<keyword evidence="2" id="KW-0596">Phosphopantetheine</keyword>
<feature type="region of interest" description="Disordered" evidence="7">
    <location>
        <begin position="1"/>
        <end position="23"/>
    </location>
</feature>
<dbReference type="Proteomes" id="UP000275024">
    <property type="component" value="Unassembled WGS sequence"/>
</dbReference>
<dbReference type="SUPFAM" id="SSF53901">
    <property type="entry name" value="Thiolase-like"/>
    <property type="match status" value="1"/>
</dbReference>
<dbReference type="CDD" id="cd00833">
    <property type="entry name" value="PKS"/>
    <property type="match status" value="1"/>
</dbReference>
<dbReference type="SMART" id="SM00825">
    <property type="entry name" value="PKS_KS"/>
    <property type="match status" value="1"/>
</dbReference>
<dbReference type="InterPro" id="IPR014030">
    <property type="entry name" value="Ketoacyl_synth_N"/>
</dbReference>
<dbReference type="Pfam" id="PF00698">
    <property type="entry name" value="Acyl_transf_1"/>
    <property type="match status" value="1"/>
</dbReference>
<feature type="compositionally biased region" description="Low complexity" evidence="7">
    <location>
        <begin position="981"/>
        <end position="993"/>
    </location>
</feature>
<dbReference type="PANTHER" id="PTHR43775:SF51">
    <property type="entry name" value="INACTIVE PHENOLPHTHIOCEROL SYNTHESIS POLYKETIDE SYNTHASE TYPE I PKS1-RELATED"/>
    <property type="match status" value="1"/>
</dbReference>
<evidence type="ECO:0000256" key="1">
    <source>
        <dbReference type="ARBA" id="ARBA00001957"/>
    </source>
</evidence>
<dbReference type="InterPro" id="IPR020802">
    <property type="entry name" value="TesA-like"/>
</dbReference>
<dbReference type="SUPFAM" id="SSF52151">
    <property type="entry name" value="FabD/lysophospholipase-like"/>
    <property type="match status" value="1"/>
</dbReference>
<name>A0A3A9W6N1_9ACTN</name>
<dbReference type="Gene3D" id="3.30.70.3290">
    <property type="match status" value="2"/>
</dbReference>
<dbReference type="InterPro" id="IPR001227">
    <property type="entry name" value="Ac_transferase_dom_sf"/>
</dbReference>
<feature type="compositionally biased region" description="Polar residues" evidence="7">
    <location>
        <begin position="7"/>
        <end position="18"/>
    </location>
</feature>
<dbReference type="Pfam" id="PF00975">
    <property type="entry name" value="Thioesterase"/>
    <property type="match status" value="1"/>
</dbReference>
<dbReference type="InterPro" id="IPR001031">
    <property type="entry name" value="Thioesterase"/>
</dbReference>
<dbReference type="AlphaFoldDB" id="A0A3A9W6N1"/>
<keyword evidence="3" id="KW-0597">Phosphoprotein</keyword>
<gene>
    <name evidence="9" type="ORF">D7319_15620</name>
</gene>
<dbReference type="GO" id="GO:0004312">
    <property type="term" value="F:fatty acid synthase activity"/>
    <property type="evidence" value="ECO:0007669"/>
    <property type="project" value="TreeGrafter"/>
</dbReference>
<dbReference type="InterPro" id="IPR016039">
    <property type="entry name" value="Thiolase-like"/>
</dbReference>
<evidence type="ECO:0000256" key="6">
    <source>
        <dbReference type="ARBA" id="ARBA00023315"/>
    </source>
</evidence>
<dbReference type="FunFam" id="3.40.47.10:FF:000019">
    <property type="entry name" value="Polyketide synthase type I"/>
    <property type="match status" value="1"/>
</dbReference>
<dbReference type="InterPro" id="IPR014031">
    <property type="entry name" value="Ketoacyl_synth_C"/>
</dbReference>
<dbReference type="Gene3D" id="3.40.47.10">
    <property type="match status" value="1"/>
</dbReference>
<dbReference type="Pfam" id="PF02801">
    <property type="entry name" value="Ketoacyl-synt_C"/>
    <property type="match status" value="1"/>
</dbReference>
<dbReference type="GO" id="GO:0004315">
    <property type="term" value="F:3-oxoacyl-[acyl-carrier-protein] synthase activity"/>
    <property type="evidence" value="ECO:0007669"/>
    <property type="project" value="InterPro"/>
</dbReference>
<dbReference type="GO" id="GO:0033068">
    <property type="term" value="P:macrolide biosynthetic process"/>
    <property type="evidence" value="ECO:0007669"/>
    <property type="project" value="UniProtKB-ARBA"/>
</dbReference>
<evidence type="ECO:0000256" key="3">
    <source>
        <dbReference type="ARBA" id="ARBA00022553"/>
    </source>
</evidence>
<proteinExistence type="predicted"/>
<dbReference type="PANTHER" id="PTHR43775">
    <property type="entry name" value="FATTY ACID SYNTHASE"/>
    <property type="match status" value="1"/>
</dbReference>
<dbReference type="Pfam" id="PF16197">
    <property type="entry name" value="KAsynt_C_assoc"/>
    <property type="match status" value="1"/>
</dbReference>
<dbReference type="InterPro" id="IPR036299">
    <property type="entry name" value="Polyketide_synth_docking_sf"/>
</dbReference>
<comment type="cofactor">
    <cofactor evidence="1">
        <name>pantetheine 4'-phosphate</name>
        <dbReference type="ChEBI" id="CHEBI:47942"/>
    </cofactor>
</comment>
<dbReference type="InterPro" id="IPR020841">
    <property type="entry name" value="PKS_Beta-ketoAc_synthase_dom"/>
</dbReference>
<comment type="caution">
    <text evidence="9">The sequence shown here is derived from an EMBL/GenBank/DDBJ whole genome shotgun (WGS) entry which is preliminary data.</text>
</comment>
<dbReference type="InterPro" id="IPR014043">
    <property type="entry name" value="Acyl_transferase_dom"/>
</dbReference>
<dbReference type="InterPro" id="IPR015083">
    <property type="entry name" value="NorB/c/GfsB-D-like_docking"/>
</dbReference>
<evidence type="ECO:0000256" key="2">
    <source>
        <dbReference type="ARBA" id="ARBA00022450"/>
    </source>
</evidence>
<accession>A0A3A9W6N1</accession>
<dbReference type="SMART" id="SM00827">
    <property type="entry name" value="PKS_AT"/>
    <property type="match status" value="1"/>
</dbReference>
<dbReference type="InterPro" id="IPR018201">
    <property type="entry name" value="Ketoacyl_synth_AS"/>
</dbReference>
<dbReference type="Pfam" id="PF00109">
    <property type="entry name" value="ketoacyl-synt"/>
    <property type="match status" value="1"/>
</dbReference>
<dbReference type="Gene3D" id="3.40.50.1820">
    <property type="entry name" value="alpha/beta hydrolase"/>
    <property type="match status" value="1"/>
</dbReference>
<feature type="domain" description="Ketosynthase family 3 (KS3)" evidence="8">
    <location>
        <begin position="47"/>
        <end position="467"/>
    </location>
</feature>
<dbReference type="SMART" id="SM00824">
    <property type="entry name" value="PKS_TE"/>
    <property type="match status" value="1"/>
</dbReference>